<comment type="caution">
    <text evidence="1">The sequence shown here is derived from an EMBL/GenBank/DDBJ whole genome shotgun (WGS) entry which is preliminary data.</text>
</comment>
<evidence type="ECO:0000313" key="1">
    <source>
        <dbReference type="EMBL" id="KAK8837635.1"/>
    </source>
</evidence>
<protein>
    <recommendedName>
        <fullName evidence="3">Trafficking protein particle complex subunit 11 domain-containing protein</fullName>
    </recommendedName>
</protein>
<organism evidence="1 2">
    <name type="scientific">Tritrichomonas musculus</name>
    <dbReference type="NCBI Taxonomy" id="1915356"/>
    <lineage>
        <taxon>Eukaryota</taxon>
        <taxon>Metamonada</taxon>
        <taxon>Parabasalia</taxon>
        <taxon>Tritrichomonadida</taxon>
        <taxon>Tritrichomonadidae</taxon>
        <taxon>Tritrichomonas</taxon>
    </lineage>
</organism>
<dbReference type="EMBL" id="JAPFFF010000058">
    <property type="protein sequence ID" value="KAK8837635.1"/>
    <property type="molecule type" value="Genomic_DNA"/>
</dbReference>
<sequence>MQYIDFPNFLTSRYRCCIHASFSIDVLRQYPNAPQILYQAWYNLESKNTCPYKYRLEYDDPVLEPSYVQSQVRYLANTISDPSAPLKNPNIPWFKYWAELPFSSDKAPDYLFLDVPICYIFVSTEPNFYKPPTPPWMDQYVKDVPIFNLVISQTYKSQQNLIVVNTVSEEAFFDFVLKVTHYEAAPRLTSLREITEHFVKENWGGFKNSVFRLLGFGSRGNRNDIILKLKRLGDVCFGCGDYNSAFNYYQQLYQELADTDPPVADSLCIMFAISSILINSDIDVAALLEPIIREKRSSILTQIQCSLLSAYYSTFNCKPSQTIKYYSIAYSLIKDSSLGFAFISYPMIAEALSTVNPPKRSSLLLINASECYKQLGLQRLVIILLWRIYHLIRFSGWPRLEQLILLQIATYGETPPQLQNFLIQRNIPYVKDTIAQLSKLESKKLIFGESIIIHELTINPTGFPQSPPPKEVGPSLWSSIRKKLFPVIFHPSTEEFAATVWNDDTKLISDYETGLNKEHQIEFKMTPATAEAECQLVNLQLYVDPEDSVKIDTYERIELKQKETKHMVMKFTPTKLGKFQIKGIKFLWFGVSPVAIIFNDSLRFETVNNYPNAALKIETNPTVSYLELPVCFNAKLNLQTGSLDGAESSESINDSDTLSSLDVVADSLQATVSLKKPVCNGFQQRWSLNPSLNEQELTFEVMPTSPGLVTVNLFISYTNVLHVTRFSHASVSFECKEVHKLKIGQHNDTIEIQPDDDIEQIECDGAVIEAVNGLVKIIEPDKGFNGDKFSISVRRNFTGTIMDDVLHINDIFLRFKQTSFKFERPNQIIKIEFEAICLGKYEGVITLIDSNNNDCFLFNGKVRFNLKGPDNQKIIISFIILKPGEIDLGELMKVEYGKTQLKVSQIVRIE</sequence>
<gene>
    <name evidence="1" type="ORF">M9Y10_036167</name>
</gene>
<name>A0ABR2GWK5_9EUKA</name>
<evidence type="ECO:0008006" key="3">
    <source>
        <dbReference type="Google" id="ProtNLM"/>
    </source>
</evidence>
<dbReference type="Proteomes" id="UP001470230">
    <property type="component" value="Unassembled WGS sequence"/>
</dbReference>
<keyword evidence="2" id="KW-1185">Reference proteome</keyword>
<accession>A0ABR2GWK5</accession>
<evidence type="ECO:0000313" key="2">
    <source>
        <dbReference type="Proteomes" id="UP001470230"/>
    </source>
</evidence>
<proteinExistence type="predicted"/>
<reference evidence="1 2" key="1">
    <citation type="submission" date="2024-04" db="EMBL/GenBank/DDBJ databases">
        <title>Tritrichomonas musculus Genome.</title>
        <authorList>
            <person name="Alves-Ferreira E."/>
            <person name="Grigg M."/>
            <person name="Lorenzi H."/>
            <person name="Galac M."/>
        </authorList>
    </citation>
    <scope>NUCLEOTIDE SEQUENCE [LARGE SCALE GENOMIC DNA]</scope>
    <source>
        <strain evidence="1 2">EAF2021</strain>
    </source>
</reference>